<evidence type="ECO:0000256" key="1">
    <source>
        <dbReference type="ARBA" id="ARBA00022676"/>
    </source>
</evidence>
<dbReference type="RefSeq" id="WP_084535923.1">
    <property type="nucleotide sequence ID" value="NZ_FQVA01000002.1"/>
</dbReference>
<dbReference type="STRING" id="494016.SAMN04487965_2223"/>
<gene>
    <name evidence="5" type="ORF">SAMN04487965_2223</name>
</gene>
<dbReference type="PANTHER" id="PTHR20961">
    <property type="entry name" value="GLYCOSYLTRANSFERASE"/>
    <property type="match status" value="1"/>
</dbReference>
<reference evidence="6" key="1">
    <citation type="submission" date="2016-11" db="EMBL/GenBank/DDBJ databases">
        <authorList>
            <person name="Varghese N."/>
            <person name="Submissions S."/>
        </authorList>
    </citation>
    <scope>NUCLEOTIDE SEQUENCE [LARGE SCALE GENOMIC DNA]</scope>
    <source>
        <strain evidence="6">CGMCC 1.7063</strain>
    </source>
</reference>
<dbReference type="InterPro" id="IPR007657">
    <property type="entry name" value="Glycosyltransferase_61"/>
</dbReference>
<proteinExistence type="predicted"/>
<keyword evidence="2" id="KW-0808">Transferase</keyword>
<organism evidence="5 6">
    <name type="scientific">Microbulbifer donghaiensis</name>
    <dbReference type="NCBI Taxonomy" id="494016"/>
    <lineage>
        <taxon>Bacteria</taxon>
        <taxon>Pseudomonadati</taxon>
        <taxon>Pseudomonadota</taxon>
        <taxon>Gammaproteobacteria</taxon>
        <taxon>Cellvibrionales</taxon>
        <taxon>Microbulbiferaceae</taxon>
        <taxon>Microbulbifer</taxon>
    </lineage>
</organism>
<evidence type="ECO:0000313" key="5">
    <source>
        <dbReference type="EMBL" id="SHF55087.1"/>
    </source>
</evidence>
<accession>A0A1M5CKF6</accession>
<dbReference type="Pfam" id="PF04577">
    <property type="entry name" value="Glyco_transf_61"/>
    <property type="match status" value="1"/>
</dbReference>
<dbReference type="Proteomes" id="UP000184170">
    <property type="component" value="Unassembled WGS sequence"/>
</dbReference>
<protein>
    <recommendedName>
        <fullName evidence="4">Glycosyltransferase 61 catalytic domain-containing protein</fullName>
    </recommendedName>
</protein>
<dbReference type="GO" id="GO:0016757">
    <property type="term" value="F:glycosyltransferase activity"/>
    <property type="evidence" value="ECO:0007669"/>
    <property type="project" value="UniProtKB-KW"/>
</dbReference>
<dbReference type="InterPro" id="IPR049625">
    <property type="entry name" value="Glyco_transf_61_cat"/>
</dbReference>
<dbReference type="EMBL" id="FQVA01000002">
    <property type="protein sequence ID" value="SHF55087.1"/>
    <property type="molecule type" value="Genomic_DNA"/>
</dbReference>
<sequence>MLSAKDIEDFLSGRKLAPDVICRNDVLYTSVNSSDLSDFCVDLYGAVQTAHRGPEFIIGNPFDSDCLKGVSKKVVNKAPVSVLELDDARVVGRDAFLSSCDSLIDFSGSKLIDDFIKKPLNKHKGYIWKHRRNSLSITYRAPHSGVQPKGVGIVVHGVESGNYGSFLFRMLPQLLILSRYAIDRIDYIVVPERTPWLMSALLLLRLDHLCVYEFSEICGVPLEKFFAVGQTDVEGSFHPNIYELIDEFSDFTGSTATDDFEFSKKVYLSRNLSKINRPNYRPLINEDEVERSLMDLGFSIAYPETLSFSQQIRLMRNAEFVVGPSGSGMLNSVFSRPGVKVVDIESFTHTVRQHAHIYDSTEKKYGFVFGDLQDVNKPIFSPWTVESNHVLESIDLMAGV</sequence>
<dbReference type="OrthoDB" id="6399152at2"/>
<evidence type="ECO:0000256" key="3">
    <source>
        <dbReference type="ARBA" id="ARBA00023180"/>
    </source>
</evidence>
<keyword evidence="1" id="KW-0328">Glycosyltransferase</keyword>
<evidence type="ECO:0000259" key="4">
    <source>
        <dbReference type="Pfam" id="PF04577"/>
    </source>
</evidence>
<feature type="domain" description="Glycosyltransferase 61 catalytic" evidence="4">
    <location>
        <begin position="163"/>
        <end position="342"/>
    </location>
</feature>
<evidence type="ECO:0000313" key="6">
    <source>
        <dbReference type="Proteomes" id="UP000184170"/>
    </source>
</evidence>
<evidence type="ECO:0000256" key="2">
    <source>
        <dbReference type="ARBA" id="ARBA00022679"/>
    </source>
</evidence>
<keyword evidence="3" id="KW-0325">Glycoprotein</keyword>
<name>A0A1M5CKF6_9GAMM</name>
<dbReference type="AlphaFoldDB" id="A0A1M5CKF6"/>
<keyword evidence="6" id="KW-1185">Reference proteome</keyword>